<accession>A0ABN9M0C4</accession>
<dbReference type="EMBL" id="CAUEEQ010034974">
    <property type="protein sequence ID" value="CAJ0952455.1"/>
    <property type="molecule type" value="Genomic_DNA"/>
</dbReference>
<dbReference type="PANTHER" id="PTHR33332">
    <property type="entry name" value="REVERSE TRANSCRIPTASE DOMAIN-CONTAINING PROTEIN"/>
    <property type="match status" value="1"/>
</dbReference>
<dbReference type="InterPro" id="IPR058912">
    <property type="entry name" value="HTH_animal"/>
</dbReference>
<keyword evidence="4" id="KW-1185">Reference proteome</keyword>
<evidence type="ECO:0000313" key="4">
    <source>
        <dbReference type="Proteomes" id="UP001176940"/>
    </source>
</evidence>
<sequence length="793" mass="90966">MLGSHKPMTPLLECPLHGQQLSITNIIIALSRRKLSRKESTWLHHRATRTSLRQNSPCSYLRSINLNLKRERNIWLAQHRGRRKTTLQFLKSFHSRRRPIDHISTLLGQISQRFSNTGKISDEATIKISKAQEFLQTLHRCRLSPIGLDQRRSHKDNGEEVLGTPAPRTHPQSQTGGIQSRISIFADDTKLCRVINTEEDNFILQDDLCKLEAWADKWQMSFNGDKCKVMHLGRSNKMYNYVLNSKTLGKTVNEKDLGVWVDDKLIFSGQCQAAATKANKIMGCIKRGIDAHEENIILPLYKSLVRPHLEYCAQFWSPVYKKDIAELERVQRRATKLYCYIDDIFLVWDGDRDDLDLFFHYLNSIHPGLGFTMDCSQDKMQFLTPVYTSLEETDRNNLLHFSSAHPRRMVESLPWSQLLRVRRIVSYETRIDDRLEEMCRKFLSRGYSRVDLEKFKQRALTVRVPSHYTISIATTVRFVMFQRYRYDIAVSDTQQRSGDPAENRTSSLAVCFPHSLTAGRKVKVKAQPLCSAFTLRPAVTVREADGKGPDGHQNFYACNQDKHRVTKRGPALSYPMFTLVTQGPRHRWSLESCLCDSSPATTLRFTYDHGQVISLVVIVERVESNKRIPFVTTYGGMSSRVSDIIRRHWPLLSRGHANVAGFQTPPLFSYRRNKNLRDELVLSDIGSSKRDLKMTLSQPSLGNFPCLGCASCSNMINPAVLLVMPYSMRRRHFTRAELEEFINDSDTDEDVPHENVSEEEDNISEDEDIAENSDSEGESDVETPTTGLTQEIN</sequence>
<feature type="region of interest" description="Disordered" evidence="1">
    <location>
        <begin position="149"/>
        <end position="177"/>
    </location>
</feature>
<feature type="domain" description="Helix-turn-helix" evidence="2">
    <location>
        <begin position="398"/>
        <end position="449"/>
    </location>
</feature>
<feature type="compositionally biased region" description="Polar residues" evidence="1">
    <location>
        <begin position="782"/>
        <end position="793"/>
    </location>
</feature>
<feature type="region of interest" description="Disordered" evidence="1">
    <location>
        <begin position="741"/>
        <end position="793"/>
    </location>
</feature>
<comment type="caution">
    <text evidence="3">The sequence shown here is derived from an EMBL/GenBank/DDBJ whole genome shotgun (WGS) entry which is preliminary data.</text>
</comment>
<feature type="compositionally biased region" description="Acidic residues" evidence="1">
    <location>
        <begin position="757"/>
        <end position="781"/>
    </location>
</feature>
<protein>
    <recommendedName>
        <fullName evidence="2">Helix-turn-helix domain-containing protein</fullName>
    </recommendedName>
</protein>
<feature type="compositionally biased region" description="Basic and acidic residues" evidence="1">
    <location>
        <begin position="149"/>
        <end position="158"/>
    </location>
</feature>
<evidence type="ECO:0000259" key="2">
    <source>
        <dbReference type="Pfam" id="PF26215"/>
    </source>
</evidence>
<evidence type="ECO:0000313" key="3">
    <source>
        <dbReference type="EMBL" id="CAJ0952455.1"/>
    </source>
</evidence>
<name>A0ABN9M0C4_9NEOB</name>
<proteinExistence type="predicted"/>
<evidence type="ECO:0000256" key="1">
    <source>
        <dbReference type="SAM" id="MobiDB-lite"/>
    </source>
</evidence>
<dbReference type="Pfam" id="PF26215">
    <property type="entry name" value="HTH_animal"/>
    <property type="match status" value="1"/>
</dbReference>
<gene>
    <name evidence="3" type="ORF">RIMI_LOCUS13883582</name>
</gene>
<reference evidence="3" key="1">
    <citation type="submission" date="2023-07" db="EMBL/GenBank/DDBJ databases">
        <authorList>
            <person name="Stuckert A."/>
        </authorList>
    </citation>
    <scope>NUCLEOTIDE SEQUENCE</scope>
</reference>
<organism evidence="3 4">
    <name type="scientific">Ranitomeya imitator</name>
    <name type="common">mimic poison frog</name>
    <dbReference type="NCBI Taxonomy" id="111125"/>
    <lineage>
        <taxon>Eukaryota</taxon>
        <taxon>Metazoa</taxon>
        <taxon>Chordata</taxon>
        <taxon>Craniata</taxon>
        <taxon>Vertebrata</taxon>
        <taxon>Euteleostomi</taxon>
        <taxon>Amphibia</taxon>
        <taxon>Batrachia</taxon>
        <taxon>Anura</taxon>
        <taxon>Neobatrachia</taxon>
        <taxon>Hyloidea</taxon>
        <taxon>Dendrobatidae</taxon>
        <taxon>Dendrobatinae</taxon>
        <taxon>Ranitomeya</taxon>
    </lineage>
</organism>
<dbReference type="Proteomes" id="UP001176940">
    <property type="component" value="Unassembled WGS sequence"/>
</dbReference>